<dbReference type="AlphaFoldDB" id="A0ABD5NQZ1"/>
<proteinExistence type="predicted"/>
<reference evidence="1 2" key="1">
    <citation type="journal article" date="2019" name="Int. J. Syst. Evol. Microbiol.">
        <title>The Global Catalogue of Microorganisms (GCM) 10K type strain sequencing project: providing services to taxonomists for standard genome sequencing and annotation.</title>
        <authorList>
            <consortium name="The Broad Institute Genomics Platform"/>
            <consortium name="The Broad Institute Genome Sequencing Center for Infectious Disease"/>
            <person name="Wu L."/>
            <person name="Ma J."/>
        </authorList>
    </citation>
    <scope>NUCLEOTIDE SEQUENCE [LARGE SCALE GENOMIC DNA]</scope>
    <source>
        <strain evidence="1 2">IBRC-M 10256</strain>
    </source>
</reference>
<comment type="caution">
    <text evidence="1">The sequence shown here is derived from an EMBL/GenBank/DDBJ whole genome shotgun (WGS) entry which is preliminary data.</text>
</comment>
<name>A0ABD5NQZ1_9EURY</name>
<dbReference type="Proteomes" id="UP001595846">
    <property type="component" value="Unassembled WGS sequence"/>
</dbReference>
<evidence type="ECO:0000313" key="1">
    <source>
        <dbReference type="EMBL" id="MFC3959497.1"/>
    </source>
</evidence>
<accession>A0ABD5NQZ1</accession>
<evidence type="ECO:0000313" key="2">
    <source>
        <dbReference type="Proteomes" id="UP001595846"/>
    </source>
</evidence>
<gene>
    <name evidence="1" type="ORF">ACFOUR_14125</name>
</gene>
<organism evidence="1 2">
    <name type="scientific">Halovivax cerinus</name>
    <dbReference type="NCBI Taxonomy" id="1487865"/>
    <lineage>
        <taxon>Archaea</taxon>
        <taxon>Methanobacteriati</taxon>
        <taxon>Methanobacteriota</taxon>
        <taxon>Stenosarchaea group</taxon>
        <taxon>Halobacteria</taxon>
        <taxon>Halobacteriales</taxon>
        <taxon>Natrialbaceae</taxon>
        <taxon>Halovivax</taxon>
    </lineage>
</organism>
<protein>
    <submittedName>
        <fullName evidence="1">Uncharacterized protein</fullName>
    </submittedName>
</protein>
<keyword evidence="2" id="KW-1185">Reference proteome</keyword>
<dbReference type="EMBL" id="JBHSAQ010000013">
    <property type="protein sequence ID" value="MFC3959497.1"/>
    <property type="molecule type" value="Genomic_DNA"/>
</dbReference>
<dbReference type="GeneID" id="73902121"/>
<sequence length="52" mass="5859">MVFEPALSNLRESDEPVFGPTSFRGYVDRHGIEAGRTPWYISVDAIWSTDSV</sequence>
<dbReference type="RefSeq" id="WP_256533010.1">
    <property type="nucleotide sequence ID" value="NZ_CP101824.1"/>
</dbReference>